<evidence type="ECO:0008006" key="5">
    <source>
        <dbReference type="Google" id="ProtNLM"/>
    </source>
</evidence>
<evidence type="ECO:0000259" key="1">
    <source>
        <dbReference type="Pfam" id="PF26647"/>
    </source>
</evidence>
<dbReference type="InterPro" id="IPR058252">
    <property type="entry name" value="zf_Tbcl_4"/>
</dbReference>
<reference evidence="3 4" key="1">
    <citation type="submission" date="2017-10" db="EMBL/GenBank/DDBJ databases">
        <title>Comparative genomics in systemic dimorphic fungi from Ajellomycetaceae.</title>
        <authorList>
            <person name="Munoz J.F."/>
            <person name="Mcewen J.G."/>
            <person name="Clay O.K."/>
            <person name="Cuomo C.A."/>
        </authorList>
    </citation>
    <scope>NUCLEOTIDE SEQUENCE [LARGE SCALE GENOMIC DNA]</scope>
    <source>
        <strain evidence="3 4">UAMH4076</strain>
    </source>
</reference>
<evidence type="ECO:0000313" key="4">
    <source>
        <dbReference type="Proteomes" id="UP000226031"/>
    </source>
</evidence>
<evidence type="ECO:0000259" key="2">
    <source>
        <dbReference type="Pfam" id="PF26648"/>
    </source>
</evidence>
<comment type="caution">
    <text evidence="3">The sequence shown here is derived from an EMBL/GenBank/DDBJ whole genome shotgun (WGS) entry which is preliminary data.</text>
</comment>
<evidence type="ECO:0000313" key="3">
    <source>
        <dbReference type="EMBL" id="PGH34347.1"/>
    </source>
</evidence>
<keyword evidence="4" id="KW-1185">Reference proteome</keyword>
<dbReference type="VEuPathDB" id="FungiDB:EMCG_01300"/>
<proteinExistence type="predicted"/>
<dbReference type="Proteomes" id="UP000226031">
    <property type="component" value="Unassembled WGS sequence"/>
</dbReference>
<gene>
    <name evidence="3" type="ORF">GX50_02830</name>
</gene>
<protein>
    <recommendedName>
        <fullName evidence="5">F-box domain-containing protein</fullName>
    </recommendedName>
</protein>
<dbReference type="Pfam" id="PF26648">
    <property type="entry name" value="zf_Tbcl_4"/>
    <property type="match status" value="1"/>
</dbReference>
<dbReference type="STRING" id="73230.A0A2B7ZNH9"/>
<organism evidence="3 4">
    <name type="scientific">[Emmonsia] crescens</name>
    <dbReference type="NCBI Taxonomy" id="73230"/>
    <lineage>
        <taxon>Eukaryota</taxon>
        <taxon>Fungi</taxon>
        <taxon>Dikarya</taxon>
        <taxon>Ascomycota</taxon>
        <taxon>Pezizomycotina</taxon>
        <taxon>Eurotiomycetes</taxon>
        <taxon>Eurotiomycetidae</taxon>
        <taxon>Onygenales</taxon>
        <taxon>Ajellomycetaceae</taxon>
        <taxon>Emergomyces</taxon>
    </lineage>
</organism>
<dbReference type="Pfam" id="PF26647">
    <property type="entry name" value="zf_Tbcl_3"/>
    <property type="match status" value="1"/>
</dbReference>
<feature type="domain" description="Probable treble clef zinc finger fungi" evidence="2">
    <location>
        <begin position="59"/>
        <end position="90"/>
    </location>
</feature>
<feature type="domain" description="Probable treble clef zinc finger" evidence="1">
    <location>
        <begin position="18"/>
        <end position="55"/>
    </location>
</feature>
<dbReference type="EMBL" id="PDND01000042">
    <property type="protein sequence ID" value="PGH34347.1"/>
    <property type="molecule type" value="Genomic_DNA"/>
</dbReference>
<dbReference type="InterPro" id="IPR058251">
    <property type="entry name" value="zf_Tbcl_3"/>
</dbReference>
<dbReference type="AlphaFoldDB" id="A0A2B7ZNH9"/>
<sequence length="313" mass="36409">MPPGNRRSKRAQERPKKIPPQCSAVTRSYSACKNRATILRARGGLPVCWAHRKLGLTVAFCQAAVLGDNRKCLKKIPWTEIQLCFEHIDFALPCYILRLPIELRQHIFSYILDEYQSSYAKFYTYFTFRKVACLNRQIFEDATDVLYRNLVCDIYLSGKNAYILGRTCHSIQPGSWQRFKQITFKFDISGDISERDGPILENVQLIASHLRDYNLIKLHVCLDSYFFWHKGPRSVEVIRNSLPLLLDAFRQVGRVREPSVVISPRLSGRPNEIELWMKSTSNDTKAIAMAMEWRRYYEEWTENLKRGCLEDGA</sequence>
<accession>A0A2B7ZNH9</accession>
<name>A0A2B7ZNH9_9EURO</name>